<comment type="caution">
    <text evidence="3">The sequence shown here is derived from an EMBL/GenBank/DDBJ whole genome shotgun (WGS) entry which is preliminary data.</text>
</comment>
<dbReference type="Gene3D" id="1.20.1610.10">
    <property type="entry name" value="alpha-1,2-mannosidases domains"/>
    <property type="match status" value="1"/>
</dbReference>
<dbReference type="GO" id="GO:0005829">
    <property type="term" value="C:cytosol"/>
    <property type="evidence" value="ECO:0007669"/>
    <property type="project" value="TreeGrafter"/>
</dbReference>
<dbReference type="PANTHER" id="PTHR12143">
    <property type="entry name" value="PEPTIDE N-GLYCANASE PNGASE -RELATED"/>
    <property type="match status" value="1"/>
</dbReference>
<evidence type="ECO:0000313" key="4">
    <source>
        <dbReference type="Proteomes" id="UP000696280"/>
    </source>
</evidence>
<dbReference type="InterPro" id="IPR014718">
    <property type="entry name" value="GH-type_carb-bd"/>
</dbReference>
<dbReference type="GO" id="GO:0006516">
    <property type="term" value="P:glycoprotein catabolic process"/>
    <property type="evidence" value="ECO:0007669"/>
    <property type="project" value="TreeGrafter"/>
</dbReference>
<dbReference type="Pfam" id="PF07971">
    <property type="entry name" value="Glyco_hydro_92"/>
    <property type="match status" value="1"/>
</dbReference>
<keyword evidence="4" id="KW-1185">Reference proteome</keyword>
<dbReference type="GO" id="GO:0005634">
    <property type="term" value="C:nucleus"/>
    <property type="evidence" value="ECO:0007669"/>
    <property type="project" value="TreeGrafter"/>
</dbReference>
<dbReference type="Gene3D" id="2.70.98.10">
    <property type="match status" value="1"/>
</dbReference>
<dbReference type="InterPro" id="IPR041371">
    <property type="entry name" value="GH92_N"/>
</dbReference>
<evidence type="ECO:0008006" key="5">
    <source>
        <dbReference type="Google" id="ProtNLM"/>
    </source>
</evidence>
<dbReference type="FunFam" id="3.30.2080.10:FF:000001">
    <property type="entry name" value="Alpha-1,2-mannosidase subfamily"/>
    <property type="match status" value="1"/>
</dbReference>
<dbReference type="GO" id="GO:0000224">
    <property type="term" value="F:peptide-N4-(N-acetyl-beta-glucosaminyl)asparagine amidase activity"/>
    <property type="evidence" value="ECO:0007669"/>
    <property type="project" value="TreeGrafter"/>
</dbReference>
<dbReference type="FunFam" id="2.70.98.10:FF:000010">
    <property type="entry name" value="Alpha-1,2-mannosidase family protein"/>
    <property type="match status" value="1"/>
</dbReference>
<feature type="domain" description="Glycosyl hydrolase family 92 N-terminal" evidence="2">
    <location>
        <begin position="54"/>
        <end position="312"/>
    </location>
</feature>
<proteinExistence type="predicted"/>
<dbReference type="Pfam" id="PF17678">
    <property type="entry name" value="Glyco_hydro_92N"/>
    <property type="match status" value="1"/>
</dbReference>
<dbReference type="PANTHER" id="PTHR12143:SF42">
    <property type="entry name" value="PUTATIVE SUBFAMILY (AFU_ORTHOLOGUE AFUA_6G13760)-RELATED"/>
    <property type="match status" value="1"/>
</dbReference>
<dbReference type="InterPro" id="IPR008928">
    <property type="entry name" value="6-hairpin_glycosidase_sf"/>
</dbReference>
<evidence type="ECO:0000313" key="3">
    <source>
        <dbReference type="EMBL" id="CAG8959129.1"/>
    </source>
</evidence>
<accession>A0A9N9L459</accession>
<dbReference type="SUPFAM" id="SSF48208">
    <property type="entry name" value="Six-hairpin glycosidases"/>
    <property type="match status" value="1"/>
</dbReference>
<evidence type="ECO:0000259" key="1">
    <source>
        <dbReference type="Pfam" id="PF07971"/>
    </source>
</evidence>
<feature type="domain" description="Glycosyl hydrolase family 92" evidence="1">
    <location>
        <begin position="318"/>
        <end position="806"/>
    </location>
</feature>
<dbReference type="FunFam" id="1.20.1050.60:FF:000002">
    <property type="entry name" value="Glycosyl hydrolase family 92"/>
    <property type="match status" value="1"/>
</dbReference>
<dbReference type="FunFam" id="1.20.1610.10:FF:000002">
    <property type="entry name" value="Alpha-1,2-mannosidase family protein"/>
    <property type="match status" value="1"/>
</dbReference>
<reference evidence="3" key="1">
    <citation type="submission" date="2021-07" db="EMBL/GenBank/DDBJ databases">
        <authorList>
            <person name="Durling M."/>
        </authorList>
    </citation>
    <scope>NUCLEOTIDE SEQUENCE</scope>
</reference>
<dbReference type="GO" id="GO:0005975">
    <property type="term" value="P:carbohydrate metabolic process"/>
    <property type="evidence" value="ECO:0007669"/>
    <property type="project" value="InterPro"/>
</dbReference>
<gene>
    <name evidence="3" type="ORF">HYFRA_00012992</name>
</gene>
<organism evidence="3 4">
    <name type="scientific">Hymenoscyphus fraxineus</name>
    <dbReference type="NCBI Taxonomy" id="746836"/>
    <lineage>
        <taxon>Eukaryota</taxon>
        <taxon>Fungi</taxon>
        <taxon>Dikarya</taxon>
        <taxon>Ascomycota</taxon>
        <taxon>Pezizomycotina</taxon>
        <taxon>Leotiomycetes</taxon>
        <taxon>Helotiales</taxon>
        <taxon>Helotiaceae</taxon>
        <taxon>Hymenoscyphus</taxon>
    </lineage>
</organism>
<dbReference type="EMBL" id="CAJVRL010000089">
    <property type="protein sequence ID" value="CAG8959129.1"/>
    <property type="molecule type" value="Genomic_DNA"/>
</dbReference>
<dbReference type="AlphaFoldDB" id="A0A9N9L459"/>
<dbReference type="GO" id="GO:0030246">
    <property type="term" value="F:carbohydrate binding"/>
    <property type="evidence" value="ECO:0007669"/>
    <property type="project" value="InterPro"/>
</dbReference>
<dbReference type="Gene3D" id="3.30.2080.10">
    <property type="entry name" value="GH92 mannosidase domain"/>
    <property type="match status" value="1"/>
</dbReference>
<dbReference type="InterPro" id="IPR050883">
    <property type="entry name" value="PNGase"/>
</dbReference>
<evidence type="ECO:0000259" key="2">
    <source>
        <dbReference type="Pfam" id="PF17678"/>
    </source>
</evidence>
<dbReference type="Proteomes" id="UP000696280">
    <property type="component" value="Unassembled WGS sequence"/>
</dbReference>
<dbReference type="InterPro" id="IPR012939">
    <property type="entry name" value="Glyco_hydro_92"/>
</dbReference>
<dbReference type="OrthoDB" id="449263at2759"/>
<name>A0A9N9L459_9HELO</name>
<dbReference type="Gene3D" id="1.20.1050.60">
    <property type="entry name" value="alpha-1,2-mannosidase"/>
    <property type="match status" value="1"/>
</dbReference>
<protein>
    <recommendedName>
        <fullName evidence="5">Glycoside hydrolase family 92 protein</fullName>
    </recommendedName>
</protein>
<sequence>MFLLDSLRGILSGIKLTSFVMFEHKLRSLTNLALALSGALAASSTNGSSDVFRYVDPFIGTIAGGHVFPGATLPFGMAKASADVNNPDEKQGGFASDNSDITGFSHMHDSGTGGSPSLGNFPIFPQTGCPGDEINNCFWTKTDRASRRLNGTAEAHPGYFAVSLNTSIHTEATVSNHTALYRITFPSNVSTAASENKTSLPYSPLILVDLTDLPDSRSNASIEVDGGTGRISGSGTFNPSFGIGSYELHFCADFHGAPVRDTGIFQNNRASNVVKNISTRSDGINNPPLPAGAWTQFTAPVNNQILVRVGVSFISVAKACQNAESEVPDFDFKKVQESAEDAWRKKFAVVEVDGTGVSDETQTIFWSGMYRAMISPQDYTGENPLWESSEPYYDSYYCIWDSYRSIHPLITLLDPQSQTLMVRSLIDIYRHEGKLPDCRMSLCKGFTQGGSNADVVLAESYLKNISDGVDWETGYKAVVSDAEDEPLNWAVGGRGGLTSWKTLGYIPTDDFDPYGSGPFTRSISRTVEYAYNDFCIALIAKGLGHTGDAEKYLERSKNWKNMWNPTQTSLVTNSTGNIGKTVDTGYVGFLQPRYLNGTFGYQDPTLCSPLYNFTSCYLNPNGHETYEGSSWMYTFYVPQDMATLVVTLGGPEAFTNRLSYLHTSGLLYIGDEQAFLPVFQFHYAGRPALSAKFSHFYIPSQFNTSLNGIAGNDDSGAMGSFTTLAMMGLWPVPGQDVYLITPPYFPSVSITNPQTGKTATVKNVGFEEGNETIYIQSATLDGKAWTKNWITHKFYLDGGVLELVLGRNESLWGTKDEDLPPSASTGF</sequence>